<dbReference type="EMBL" id="BGPR01148123">
    <property type="protein sequence ID" value="GBN80241.1"/>
    <property type="molecule type" value="Genomic_DNA"/>
</dbReference>
<evidence type="ECO:0000313" key="5">
    <source>
        <dbReference type="Proteomes" id="UP000499080"/>
    </source>
</evidence>
<dbReference type="EMBL" id="BGPR01147321">
    <property type="protein sequence ID" value="GBN78988.1"/>
    <property type="molecule type" value="Genomic_DNA"/>
</dbReference>
<dbReference type="EMBL" id="BGPR01148135">
    <property type="protein sequence ID" value="GBN80265.1"/>
    <property type="molecule type" value="Genomic_DNA"/>
</dbReference>
<evidence type="ECO:0000313" key="3">
    <source>
        <dbReference type="EMBL" id="GBN80241.1"/>
    </source>
</evidence>
<gene>
    <name evidence="3" type="ORF">AVEN_101267_1</name>
    <name evidence="2" type="ORF">AVEN_153070_1</name>
    <name evidence="4" type="ORF">AVEN_85188_1</name>
</gene>
<sequence length="104" mass="10946">MCAQIPLVNDVRKCACAHRTQNRVPGLTPLGEPGLTPLGVPGLTPLGVPGLTLLGVPDLTPLGVPGLTQLGIPGITPRAEVIKNETESRNNRTKSLFFDRSINS</sequence>
<feature type="region of interest" description="Disordered" evidence="1">
    <location>
        <begin position="83"/>
        <end position="104"/>
    </location>
</feature>
<proteinExistence type="predicted"/>
<keyword evidence="5" id="KW-1185">Reference proteome</keyword>
<accession>A0A4Y2RZ47</accession>
<name>A0A4Y2RZ47_ARAVE</name>
<organism evidence="4 5">
    <name type="scientific">Araneus ventricosus</name>
    <name type="common">Orbweaver spider</name>
    <name type="synonym">Epeira ventricosa</name>
    <dbReference type="NCBI Taxonomy" id="182803"/>
    <lineage>
        <taxon>Eukaryota</taxon>
        <taxon>Metazoa</taxon>
        <taxon>Ecdysozoa</taxon>
        <taxon>Arthropoda</taxon>
        <taxon>Chelicerata</taxon>
        <taxon>Arachnida</taxon>
        <taxon>Araneae</taxon>
        <taxon>Araneomorphae</taxon>
        <taxon>Entelegynae</taxon>
        <taxon>Araneoidea</taxon>
        <taxon>Araneidae</taxon>
        <taxon>Araneus</taxon>
    </lineage>
</organism>
<protein>
    <submittedName>
        <fullName evidence="4">Uncharacterized protein</fullName>
    </submittedName>
</protein>
<evidence type="ECO:0000256" key="1">
    <source>
        <dbReference type="SAM" id="MobiDB-lite"/>
    </source>
</evidence>
<comment type="caution">
    <text evidence="4">The sequence shown here is derived from an EMBL/GenBank/DDBJ whole genome shotgun (WGS) entry which is preliminary data.</text>
</comment>
<evidence type="ECO:0000313" key="2">
    <source>
        <dbReference type="EMBL" id="GBN78988.1"/>
    </source>
</evidence>
<reference evidence="4 5" key="1">
    <citation type="journal article" date="2019" name="Sci. Rep.">
        <title>Orb-weaving spider Araneus ventricosus genome elucidates the spidroin gene catalogue.</title>
        <authorList>
            <person name="Kono N."/>
            <person name="Nakamura H."/>
            <person name="Ohtoshi R."/>
            <person name="Moran D.A.P."/>
            <person name="Shinohara A."/>
            <person name="Yoshida Y."/>
            <person name="Fujiwara M."/>
            <person name="Mori M."/>
            <person name="Tomita M."/>
            <person name="Arakawa K."/>
        </authorList>
    </citation>
    <scope>NUCLEOTIDE SEQUENCE [LARGE SCALE GENOMIC DNA]</scope>
</reference>
<evidence type="ECO:0000313" key="4">
    <source>
        <dbReference type="EMBL" id="GBN80265.1"/>
    </source>
</evidence>
<dbReference type="Proteomes" id="UP000499080">
    <property type="component" value="Unassembled WGS sequence"/>
</dbReference>
<dbReference type="AlphaFoldDB" id="A0A4Y2RZ47"/>